<gene>
    <name evidence="1" type="ORF">JTY93_23415</name>
</gene>
<evidence type="ECO:0000313" key="2">
    <source>
        <dbReference type="Proteomes" id="UP000663249"/>
    </source>
</evidence>
<evidence type="ECO:0000313" key="1">
    <source>
        <dbReference type="EMBL" id="QSB39144.1"/>
    </source>
</evidence>
<dbReference type="SUPFAM" id="SSF49401">
    <property type="entry name" value="Bacterial adhesins"/>
    <property type="match status" value="1"/>
</dbReference>
<proteinExistence type="predicted"/>
<accession>A0ABX7JVF9</accession>
<reference evidence="1 2" key="1">
    <citation type="submission" date="2021-02" db="EMBL/GenBank/DDBJ databases">
        <title>Genomic and phenotypic characterization of Pseudomonas hygromyciniae, a novel bacterial species discovered from a commercially purchased antibiotic vial.</title>
        <authorList>
            <person name="Turner T.L."/>
            <person name="Mitra S.D."/>
            <person name="Kochan T.J."/>
            <person name="Pincus N.B."/>
            <person name="Lebrun-Corbin M."/>
            <person name="Cheung B."/>
            <person name="Gatesy S.W."/>
            <person name="Afzal T."/>
            <person name="Ozer E.A."/>
            <person name="Hauser A.R."/>
        </authorList>
    </citation>
    <scope>NUCLEOTIDE SEQUENCE [LARGE SCALE GENOMIC DNA]</scope>
    <source>
        <strain evidence="1 2">SDM007</strain>
    </source>
</reference>
<name>A0ABX7JVF9_9PSED</name>
<sequence length="60" mass="6074">MLGIAGSAKGASIAITDGTGNLIELGTASSKLTLQDGNNTMLFAAYLQGDVKGSEKEQSQ</sequence>
<dbReference type="EMBL" id="CP070506">
    <property type="protein sequence ID" value="QSB39144.1"/>
    <property type="molecule type" value="Genomic_DNA"/>
</dbReference>
<protein>
    <submittedName>
        <fullName evidence="1">Uncharacterized protein</fullName>
    </submittedName>
</protein>
<keyword evidence="2" id="KW-1185">Reference proteome</keyword>
<dbReference type="RefSeq" id="WP_205518916.1">
    <property type="nucleotide sequence ID" value="NZ_CP070506.1"/>
</dbReference>
<dbReference type="InterPro" id="IPR008966">
    <property type="entry name" value="Adhesion_dom_sf"/>
</dbReference>
<dbReference type="Proteomes" id="UP000663249">
    <property type="component" value="Chromosome"/>
</dbReference>
<organism evidence="1 2">
    <name type="scientific">Pseudomonas hygromyciniae</name>
    <dbReference type="NCBI Taxonomy" id="2812000"/>
    <lineage>
        <taxon>Bacteria</taxon>
        <taxon>Pseudomonadati</taxon>
        <taxon>Pseudomonadota</taxon>
        <taxon>Gammaproteobacteria</taxon>
        <taxon>Pseudomonadales</taxon>
        <taxon>Pseudomonadaceae</taxon>
        <taxon>Pseudomonas</taxon>
    </lineage>
</organism>
<dbReference type="Gene3D" id="2.60.40.1090">
    <property type="entry name" value="Fimbrial-type adhesion domain"/>
    <property type="match status" value="1"/>
</dbReference>
<dbReference type="InterPro" id="IPR036937">
    <property type="entry name" value="Adhesion_dom_fimbrial_sf"/>
</dbReference>